<evidence type="ECO:0000256" key="1">
    <source>
        <dbReference type="ARBA" id="ARBA00004123"/>
    </source>
</evidence>
<comment type="caution">
    <text evidence="10">The sequence shown here is derived from an EMBL/GenBank/DDBJ whole genome shotgun (WGS) entry which is preliminary data.</text>
</comment>
<dbReference type="PROSITE" id="PS00478">
    <property type="entry name" value="LIM_DOMAIN_1"/>
    <property type="match status" value="3"/>
</dbReference>
<evidence type="ECO:0000313" key="11">
    <source>
        <dbReference type="Proteomes" id="UP001642405"/>
    </source>
</evidence>
<feature type="region of interest" description="Disordered" evidence="7">
    <location>
        <begin position="1111"/>
        <end position="1271"/>
    </location>
</feature>
<evidence type="ECO:0000259" key="9">
    <source>
        <dbReference type="PROSITE" id="PS50238"/>
    </source>
</evidence>
<dbReference type="InterPro" id="IPR000198">
    <property type="entry name" value="RhoGAP_dom"/>
</dbReference>
<dbReference type="InterPro" id="IPR008936">
    <property type="entry name" value="Rho_GTPase_activation_prot"/>
</dbReference>
<dbReference type="EMBL" id="CAWUHB010000035">
    <property type="protein sequence ID" value="CAK7226132.1"/>
    <property type="molecule type" value="Genomic_DNA"/>
</dbReference>
<feature type="domain" description="LIM zinc-binding" evidence="8">
    <location>
        <begin position="203"/>
        <end position="263"/>
    </location>
</feature>
<feature type="region of interest" description="Disordered" evidence="7">
    <location>
        <begin position="615"/>
        <end position="660"/>
    </location>
</feature>
<feature type="compositionally biased region" description="Low complexity" evidence="7">
    <location>
        <begin position="127"/>
        <end position="136"/>
    </location>
</feature>
<dbReference type="PROSITE" id="PS50238">
    <property type="entry name" value="RHOGAP"/>
    <property type="match status" value="1"/>
</dbReference>
<feature type="compositionally biased region" description="Pro residues" evidence="7">
    <location>
        <begin position="1211"/>
        <end position="1222"/>
    </location>
</feature>
<evidence type="ECO:0000256" key="3">
    <source>
        <dbReference type="ARBA" id="ARBA00022737"/>
    </source>
</evidence>
<organism evidence="10 11">
    <name type="scientific">Sporothrix curviconia</name>
    <dbReference type="NCBI Taxonomy" id="1260050"/>
    <lineage>
        <taxon>Eukaryota</taxon>
        <taxon>Fungi</taxon>
        <taxon>Dikarya</taxon>
        <taxon>Ascomycota</taxon>
        <taxon>Pezizomycotina</taxon>
        <taxon>Sordariomycetes</taxon>
        <taxon>Sordariomycetidae</taxon>
        <taxon>Ophiostomatales</taxon>
        <taxon>Ophiostomataceae</taxon>
        <taxon>Sporothrix</taxon>
    </lineage>
</organism>
<comment type="subcellular location">
    <subcellularLocation>
        <location evidence="1">Nucleus</location>
    </subcellularLocation>
</comment>
<dbReference type="PANTHER" id="PTHR24215">
    <property type="entry name" value="RHO-GTPASE-ACTIVATING PROTEIN LRG1"/>
    <property type="match status" value="1"/>
</dbReference>
<dbReference type="InterPro" id="IPR001781">
    <property type="entry name" value="Znf_LIM"/>
</dbReference>
<reference evidence="10 11" key="1">
    <citation type="submission" date="2024-01" db="EMBL/GenBank/DDBJ databases">
        <authorList>
            <person name="Allen C."/>
            <person name="Tagirdzhanova G."/>
        </authorList>
    </citation>
    <scope>NUCLEOTIDE SEQUENCE [LARGE SCALE GENOMIC DNA]</scope>
</reference>
<evidence type="ECO:0000256" key="4">
    <source>
        <dbReference type="ARBA" id="ARBA00022833"/>
    </source>
</evidence>
<feature type="compositionally biased region" description="Basic and acidic residues" evidence="7">
    <location>
        <begin position="625"/>
        <end position="634"/>
    </location>
</feature>
<feature type="region of interest" description="Disordered" evidence="7">
    <location>
        <begin position="673"/>
        <end position="715"/>
    </location>
</feature>
<dbReference type="CDD" id="cd09393">
    <property type="entry name" value="LIM3_Lrg1p_like"/>
    <property type="match status" value="1"/>
</dbReference>
<evidence type="ECO:0000313" key="10">
    <source>
        <dbReference type="EMBL" id="CAK7226132.1"/>
    </source>
</evidence>
<keyword evidence="3" id="KW-0677">Repeat</keyword>
<sequence>MGPGYDSNSMHDDHIHNPLQPPPSLTSGGYQMERDHSNRSNRSQGQPWQNGGNGGDGGYSGMAGHPPGSPPLSYREQQRGDRDRGDRGDRGDRERTHDRDRDRSRELDRGRDRDMEPRRSAERKHSQQGSSRTTSGQVRICNKCGEQLTGQFVRALDGTFHLDCFRCKDCSQIVASKFFPADDGNGGPQYPLCETDYFRRLGLLCYHCGGALRGSYITALDRKYHVDHFTCSLCPTVFGAQDSYYEHDGHVYCHYHYSSQFAQRCNGCQTAILKQFVEIFRNGQNQHWHPECYMIHKFWNVRLTAPQDVKPVEPLSETDEAASRRRVREDEEKMEEKVYRIWSVLSTFEESSAACISDMLLHVSNGAYVDGVVVAKRFIGHVEILFRSADNLDATMSRLEMKSLSYGREAKLLCKKIVAFFSLLSKSQDTSAAKLGVTQELLSLVTSLAHYLKLLIRICLQGALRIEKERAAPDGLYQFLDDISALETMKNEPEDGLRQITSNMARLAANDSDQCTACRKPIEDENAKNGDKRWHLACVNCSRCGKELGRSLPEAHINPYDNNILCKTCDNSEKAVSFEHVTKLKQYVFLLRVALARLLDILHSSGALARALDEDASGNGYAGGGKDDEMRRDPQGNNRLSIISDRDPNREPSSYETTLNDVRRLRSTRLDKHLSSSFRKARTSRVMGGPDDPSAGPGTGASGGPNGPDLQGGEDRIDESMADTMLGRQDALTLDDIPHIVAAEQARELRQGGYGRQDLGAGGNDHRGPGSSGDRNIPGGPQFDAGGTPGATRAMSPQKLTGRKYFSELSGLEYFIVRHLAVLTMLPMIEAEFSLEELLGFIESRKPATFWNKFGKAFKNDNKKNVKKKGIFGVPLEVIIERDGADSTDGVGPGTLRIPAIVDDIVSTMRKMDLSVEGVFRKNGNIKKLSELCEKIDREGCDSVALSQQNVVQVAALLKRYLRDLPDPLMTHKLYRLWLAAAKINDETARRRCLHLTCCLLPKYHRDCLEILFFFLKWAGSFHQVDDESGSKMDIRNIATVIAPNILFVNSKTQALDSDPIFAIDAVDMLITNIEEMCLVPDELVDVLNDPYLFNNNGEITTKEILKRFGDRTVTSGPGQPYGKMGEVMSRHDPSTRPLARRVETDPSVWQDERSVRTVQDAPPVGASIPPYSSAPNQSTPTKWRPQDDAQHVSPYPSQHNLDNVDDQPLYPHPQALPPPSQPQQQQQQQQSQLRDRDPADMPPPPRQEWRNSGAWGRGNSSGSVGITGGV</sequence>
<feature type="compositionally biased region" description="Gly residues" evidence="7">
    <location>
        <begin position="754"/>
        <end position="763"/>
    </location>
</feature>
<dbReference type="PANTHER" id="PTHR24215:SF10">
    <property type="entry name" value="RHO-GTPASE-ACTIVATING PROTEIN LRG1"/>
    <property type="match status" value="1"/>
</dbReference>
<feature type="compositionally biased region" description="Gly residues" evidence="7">
    <location>
        <begin position="697"/>
        <end position="706"/>
    </location>
</feature>
<dbReference type="SUPFAM" id="SSF57716">
    <property type="entry name" value="Glucocorticoid receptor-like (DNA-binding domain)"/>
    <property type="match status" value="3"/>
</dbReference>
<name>A0ABP0C2B0_9PEZI</name>
<feature type="compositionally biased region" description="Polar residues" evidence="7">
    <location>
        <begin position="651"/>
        <end position="660"/>
    </location>
</feature>
<evidence type="ECO:0000256" key="5">
    <source>
        <dbReference type="ARBA" id="ARBA00023242"/>
    </source>
</evidence>
<keyword evidence="6" id="KW-0440">LIM domain</keyword>
<feature type="compositionally biased region" description="Basic and acidic residues" evidence="7">
    <location>
        <begin position="76"/>
        <end position="125"/>
    </location>
</feature>
<feature type="compositionally biased region" description="Gly residues" evidence="7">
    <location>
        <begin position="51"/>
        <end position="61"/>
    </location>
</feature>
<dbReference type="PROSITE" id="PS50023">
    <property type="entry name" value="LIM_DOMAIN_2"/>
    <property type="match status" value="3"/>
</dbReference>
<dbReference type="Proteomes" id="UP001642405">
    <property type="component" value="Unassembled WGS sequence"/>
</dbReference>
<dbReference type="SMART" id="SM00132">
    <property type="entry name" value="LIM"/>
    <property type="match status" value="3"/>
</dbReference>
<keyword evidence="4 6" id="KW-0862">Zinc</keyword>
<feature type="compositionally biased region" description="Low complexity" evidence="7">
    <location>
        <begin position="1223"/>
        <end position="1233"/>
    </location>
</feature>
<feature type="compositionally biased region" description="Polar residues" evidence="7">
    <location>
        <begin position="40"/>
        <end position="50"/>
    </location>
</feature>
<accession>A0ABP0C2B0</accession>
<protein>
    <submittedName>
        <fullName evidence="10">Rho-type GTPase activating protein Rga1</fullName>
    </submittedName>
</protein>
<dbReference type="SUPFAM" id="SSF48350">
    <property type="entry name" value="GTPase activation domain, GAP"/>
    <property type="match status" value="1"/>
</dbReference>
<feature type="region of interest" description="Disordered" evidence="7">
    <location>
        <begin position="754"/>
        <end position="796"/>
    </location>
</feature>
<dbReference type="Pfam" id="PF00412">
    <property type="entry name" value="LIM"/>
    <property type="match status" value="3"/>
</dbReference>
<feature type="domain" description="LIM zinc-binding" evidence="8">
    <location>
        <begin position="513"/>
        <end position="576"/>
    </location>
</feature>
<proteinExistence type="predicted"/>
<evidence type="ECO:0000256" key="7">
    <source>
        <dbReference type="SAM" id="MobiDB-lite"/>
    </source>
</evidence>
<gene>
    <name evidence="10" type="primary">rga1</name>
    <name evidence="10" type="ORF">SCUCBS95973_006096</name>
</gene>
<dbReference type="CDD" id="cd09392">
    <property type="entry name" value="LIM2_Lrg1p_like"/>
    <property type="match status" value="1"/>
</dbReference>
<dbReference type="CDD" id="cd09391">
    <property type="entry name" value="LIM1_Lrg1p_like"/>
    <property type="match status" value="1"/>
</dbReference>
<evidence type="ECO:0000256" key="2">
    <source>
        <dbReference type="ARBA" id="ARBA00022723"/>
    </source>
</evidence>
<dbReference type="Pfam" id="PF00620">
    <property type="entry name" value="RhoGAP"/>
    <property type="match status" value="1"/>
</dbReference>
<feature type="domain" description="Rho-GAP" evidence="9">
    <location>
        <begin position="874"/>
        <end position="1078"/>
    </location>
</feature>
<keyword evidence="5" id="KW-0539">Nucleus</keyword>
<feature type="compositionally biased region" description="Basic and acidic residues" evidence="7">
    <location>
        <begin position="1129"/>
        <end position="1156"/>
    </location>
</feature>
<evidence type="ECO:0000259" key="8">
    <source>
        <dbReference type="PROSITE" id="PS50023"/>
    </source>
</evidence>
<evidence type="ECO:0000256" key="6">
    <source>
        <dbReference type="PROSITE-ProRule" id="PRU00125"/>
    </source>
</evidence>
<dbReference type="SMART" id="SM00324">
    <property type="entry name" value="RhoGAP"/>
    <property type="match status" value="1"/>
</dbReference>
<dbReference type="Gene3D" id="1.10.555.10">
    <property type="entry name" value="Rho GTPase activation protein"/>
    <property type="match status" value="1"/>
</dbReference>
<keyword evidence="11" id="KW-1185">Reference proteome</keyword>
<feature type="domain" description="LIM zinc-binding" evidence="8">
    <location>
        <begin position="139"/>
        <end position="200"/>
    </location>
</feature>
<feature type="region of interest" description="Disordered" evidence="7">
    <location>
        <begin position="1"/>
        <end position="136"/>
    </location>
</feature>
<keyword evidence="2 6" id="KW-0479">Metal-binding</keyword>
<dbReference type="Gene3D" id="2.10.110.10">
    <property type="entry name" value="Cysteine Rich Protein"/>
    <property type="match status" value="4"/>
</dbReference>